<proteinExistence type="predicted"/>
<dbReference type="EMBL" id="JAINWA010000003">
    <property type="protein sequence ID" value="MCD1655326.1"/>
    <property type="molecule type" value="Genomic_DNA"/>
</dbReference>
<feature type="chain" id="PRO_5042280784" description="Outer membrane protein beta-barrel domain-containing protein" evidence="1">
    <location>
        <begin position="21"/>
        <end position="200"/>
    </location>
</feature>
<dbReference type="AlphaFoldDB" id="A0AAE3EK44"/>
<comment type="caution">
    <text evidence="2">The sequence shown here is derived from an EMBL/GenBank/DDBJ whole genome shotgun (WGS) entry which is preliminary data.</text>
</comment>
<protein>
    <recommendedName>
        <fullName evidence="4">Outer membrane protein beta-barrel domain-containing protein</fullName>
    </recommendedName>
</protein>
<gene>
    <name evidence="2" type="ORF">K7J14_11540</name>
</gene>
<evidence type="ECO:0000313" key="3">
    <source>
        <dbReference type="Proteomes" id="UP001198163"/>
    </source>
</evidence>
<keyword evidence="3" id="KW-1185">Reference proteome</keyword>
<organism evidence="2 3">
    <name type="scientific">Teretinema zuelzerae</name>
    <dbReference type="NCBI Taxonomy" id="156"/>
    <lineage>
        <taxon>Bacteria</taxon>
        <taxon>Pseudomonadati</taxon>
        <taxon>Spirochaetota</taxon>
        <taxon>Spirochaetia</taxon>
        <taxon>Spirochaetales</taxon>
        <taxon>Treponemataceae</taxon>
        <taxon>Teretinema</taxon>
    </lineage>
</organism>
<name>A0AAE3EK44_9SPIR</name>
<accession>A0AAE3EK44</accession>
<evidence type="ECO:0000256" key="1">
    <source>
        <dbReference type="SAM" id="SignalP"/>
    </source>
</evidence>
<keyword evidence="1" id="KW-0732">Signal</keyword>
<reference evidence="2" key="1">
    <citation type="submission" date="2021-08" db="EMBL/GenBank/DDBJ databases">
        <title>Comparative analyses of Brucepasteria parasyntrophica and Teretinema zuelzerae.</title>
        <authorList>
            <person name="Song Y."/>
            <person name="Brune A."/>
        </authorList>
    </citation>
    <scope>NUCLEOTIDE SEQUENCE</scope>
    <source>
        <strain evidence="2">DSM 1903</strain>
    </source>
</reference>
<dbReference type="NCBIfam" id="NF047328">
    <property type="entry name" value="OMP_TP0733"/>
    <property type="match status" value="1"/>
</dbReference>
<feature type="signal peptide" evidence="1">
    <location>
        <begin position="1"/>
        <end position="20"/>
    </location>
</feature>
<dbReference type="Proteomes" id="UP001198163">
    <property type="component" value="Unassembled WGS sequence"/>
</dbReference>
<evidence type="ECO:0008006" key="4">
    <source>
        <dbReference type="Google" id="ProtNLM"/>
    </source>
</evidence>
<dbReference type="RefSeq" id="WP_230756325.1">
    <property type="nucleotide sequence ID" value="NZ_JAINWA010000003.1"/>
</dbReference>
<evidence type="ECO:0000313" key="2">
    <source>
        <dbReference type="EMBL" id="MCD1655326.1"/>
    </source>
</evidence>
<sequence length="200" mass="22347">MKQVIISVVLALAGLSLATAQETGPSTQPESNFDYEPIRAGDQYIRMGLGAGIPLFNMTPDGIESETNLNLGGTGSIGYSRYLNSKIAVGGEITFAFNTTIGGNMFFYLPLTFKSTYEFVYRRFHFPVSLGAGFAFQTHNANYYFGPMLKPELGAYWKYSPDWSFGMTAAWSLVPQWYTDSEYNRTGNFLDINAGFRYHF</sequence>